<evidence type="ECO:0000256" key="1">
    <source>
        <dbReference type="ARBA" id="ARBA00012417"/>
    </source>
</evidence>
<organism evidence="9 10">
    <name type="scientific">Arthrobacter terrae</name>
    <dbReference type="NCBI Taxonomy" id="2935737"/>
    <lineage>
        <taxon>Bacteria</taxon>
        <taxon>Bacillati</taxon>
        <taxon>Actinomycetota</taxon>
        <taxon>Actinomycetes</taxon>
        <taxon>Micrococcales</taxon>
        <taxon>Micrococcaceae</taxon>
        <taxon>Arthrobacter</taxon>
    </lineage>
</organism>
<sequence>MTPAAANSRGTAGTSKGSRLVSWRDVPPASVVLVHGPEEFIAARAMENLRRTLRGQSPELEVTAVDASAYTAGQLSMLASPSLFGEAKLIEASALASMNDDFLIDALAYLKAPEPDVVVVLHHGGGNRGKKLLDAVKASGAPIVECLPLKKDQEKADFVSTEFRQAGRRIEPQAVRALVAAVGASLAELAAACSQLIADVPDAEGSVAVSASMVDKYYGGRVEATAFRVADAALAGNAPVALSSLRHALATGVDPVPLVAALAMKVRTLAKVYSARGSSAQIAKDLGMQAWQVDSAKRDIGAWTPEALITCIQVLAEADAQVKGAAKDPIYAVERAVTVIATSARRR</sequence>
<dbReference type="RefSeq" id="WP_196397181.1">
    <property type="nucleotide sequence ID" value="NZ_JADNYM010000015.1"/>
</dbReference>
<feature type="domain" description="DNA polymerase III delta subunit-like C-terminal" evidence="8">
    <location>
        <begin position="224"/>
        <end position="336"/>
    </location>
</feature>
<gene>
    <name evidence="9" type="primary">holA</name>
    <name evidence="9" type="ORF">IV500_12710</name>
</gene>
<dbReference type="PANTHER" id="PTHR34388:SF1">
    <property type="entry name" value="DNA POLYMERASE III SUBUNIT DELTA"/>
    <property type="match status" value="1"/>
</dbReference>
<evidence type="ECO:0000313" key="9">
    <source>
        <dbReference type="EMBL" id="MBG0740242.1"/>
    </source>
</evidence>
<evidence type="ECO:0000256" key="3">
    <source>
        <dbReference type="ARBA" id="ARBA00022695"/>
    </source>
</evidence>
<evidence type="ECO:0000256" key="4">
    <source>
        <dbReference type="ARBA" id="ARBA00022705"/>
    </source>
</evidence>
<comment type="similarity">
    <text evidence="6">Belongs to the DNA polymerase HolA subunit family.</text>
</comment>
<evidence type="ECO:0000256" key="7">
    <source>
        <dbReference type="ARBA" id="ARBA00049244"/>
    </source>
</evidence>
<name>A0A931CKG9_9MICC</name>
<comment type="catalytic activity">
    <reaction evidence="7">
        <text>DNA(n) + a 2'-deoxyribonucleoside 5'-triphosphate = DNA(n+1) + diphosphate</text>
        <dbReference type="Rhea" id="RHEA:22508"/>
        <dbReference type="Rhea" id="RHEA-COMP:17339"/>
        <dbReference type="Rhea" id="RHEA-COMP:17340"/>
        <dbReference type="ChEBI" id="CHEBI:33019"/>
        <dbReference type="ChEBI" id="CHEBI:61560"/>
        <dbReference type="ChEBI" id="CHEBI:173112"/>
        <dbReference type="EC" id="2.7.7.7"/>
    </reaction>
</comment>
<keyword evidence="4" id="KW-0235">DNA replication</keyword>
<dbReference type="AlphaFoldDB" id="A0A931CKG9"/>
<dbReference type="Pfam" id="PF21694">
    <property type="entry name" value="DNA_pol3_delta_C"/>
    <property type="match status" value="1"/>
</dbReference>
<dbReference type="EC" id="2.7.7.7" evidence="1"/>
<proteinExistence type="inferred from homology"/>
<keyword evidence="2 9" id="KW-0808">Transferase</keyword>
<evidence type="ECO:0000256" key="6">
    <source>
        <dbReference type="ARBA" id="ARBA00034754"/>
    </source>
</evidence>
<dbReference type="EMBL" id="JADNYM010000015">
    <property type="protein sequence ID" value="MBG0740242.1"/>
    <property type="molecule type" value="Genomic_DNA"/>
</dbReference>
<dbReference type="NCBIfam" id="TIGR01128">
    <property type="entry name" value="holA"/>
    <property type="match status" value="1"/>
</dbReference>
<dbReference type="Gene3D" id="3.40.50.300">
    <property type="entry name" value="P-loop containing nucleotide triphosphate hydrolases"/>
    <property type="match status" value="1"/>
</dbReference>
<dbReference type="GO" id="GO:0006261">
    <property type="term" value="P:DNA-templated DNA replication"/>
    <property type="evidence" value="ECO:0007669"/>
    <property type="project" value="TreeGrafter"/>
</dbReference>
<evidence type="ECO:0000256" key="5">
    <source>
        <dbReference type="ARBA" id="ARBA00022932"/>
    </source>
</evidence>
<keyword evidence="5" id="KW-0239">DNA-directed DNA polymerase</keyword>
<protein>
    <recommendedName>
        <fullName evidence="1">DNA-directed DNA polymerase</fullName>
        <ecNumber evidence="1">2.7.7.7</ecNumber>
    </recommendedName>
</protein>
<dbReference type="GO" id="GO:0003887">
    <property type="term" value="F:DNA-directed DNA polymerase activity"/>
    <property type="evidence" value="ECO:0007669"/>
    <property type="project" value="UniProtKB-KW"/>
</dbReference>
<evidence type="ECO:0000256" key="2">
    <source>
        <dbReference type="ARBA" id="ARBA00022679"/>
    </source>
</evidence>
<dbReference type="SUPFAM" id="SSF48019">
    <property type="entry name" value="post-AAA+ oligomerization domain-like"/>
    <property type="match status" value="1"/>
</dbReference>
<dbReference type="Gene3D" id="1.20.272.10">
    <property type="match status" value="1"/>
</dbReference>
<reference evidence="9 10" key="1">
    <citation type="submission" date="2020-11" db="EMBL/GenBank/DDBJ databases">
        <title>Arthrobacter antarcticus sp. nov., isolated from Antarctic Soil.</title>
        <authorList>
            <person name="Li J."/>
        </authorList>
    </citation>
    <scope>NUCLEOTIDE SEQUENCE [LARGE SCALE GENOMIC DNA]</scope>
    <source>
        <strain evidence="9 10">Z1-20</strain>
    </source>
</reference>
<dbReference type="InterPro" id="IPR005790">
    <property type="entry name" value="DNA_polIII_delta"/>
</dbReference>
<dbReference type="PANTHER" id="PTHR34388">
    <property type="entry name" value="DNA POLYMERASE III SUBUNIT DELTA"/>
    <property type="match status" value="1"/>
</dbReference>
<accession>A0A931CKG9</accession>
<evidence type="ECO:0000313" key="10">
    <source>
        <dbReference type="Proteomes" id="UP000655366"/>
    </source>
</evidence>
<keyword evidence="3 9" id="KW-0548">Nucleotidyltransferase</keyword>
<dbReference type="GO" id="GO:0009360">
    <property type="term" value="C:DNA polymerase III complex"/>
    <property type="evidence" value="ECO:0007669"/>
    <property type="project" value="TreeGrafter"/>
</dbReference>
<dbReference type="InterPro" id="IPR027417">
    <property type="entry name" value="P-loop_NTPase"/>
</dbReference>
<comment type="caution">
    <text evidence="9">The sequence shown here is derived from an EMBL/GenBank/DDBJ whole genome shotgun (WGS) entry which is preliminary data.</text>
</comment>
<dbReference type="Proteomes" id="UP000655366">
    <property type="component" value="Unassembled WGS sequence"/>
</dbReference>
<dbReference type="InterPro" id="IPR048466">
    <property type="entry name" value="DNA_pol3_delta-like_C"/>
</dbReference>
<dbReference type="GO" id="GO:0003677">
    <property type="term" value="F:DNA binding"/>
    <property type="evidence" value="ECO:0007669"/>
    <property type="project" value="InterPro"/>
</dbReference>
<evidence type="ECO:0000259" key="8">
    <source>
        <dbReference type="Pfam" id="PF21694"/>
    </source>
</evidence>
<keyword evidence="10" id="KW-1185">Reference proteome</keyword>
<dbReference type="InterPro" id="IPR008921">
    <property type="entry name" value="DNA_pol3_clamp-load_cplx_C"/>
</dbReference>